<dbReference type="PROSITE" id="PS50111">
    <property type="entry name" value="CHEMOTAXIS_TRANSDUC_2"/>
    <property type="match status" value="1"/>
</dbReference>
<comment type="caution">
    <text evidence="8">The sequence shown here is derived from an EMBL/GenBank/DDBJ whole genome shotgun (WGS) entry which is preliminary data.</text>
</comment>
<dbReference type="Pfam" id="PF08447">
    <property type="entry name" value="PAS_3"/>
    <property type="match status" value="1"/>
</dbReference>
<dbReference type="Gene3D" id="1.10.8.500">
    <property type="entry name" value="HAMP domain in histidine kinase"/>
    <property type="match status" value="1"/>
</dbReference>
<dbReference type="CDD" id="cd00130">
    <property type="entry name" value="PAS"/>
    <property type="match status" value="1"/>
</dbReference>
<evidence type="ECO:0000256" key="4">
    <source>
        <dbReference type="SAM" id="Phobius"/>
    </source>
</evidence>
<sequence>MNKNQPVTRHEVKLPANAYLVSQTDLHGKITDANEAFVAISGYARDELIGSQHNIVRHPDMPRAAFAAMWADLKAGMPWRGTVKNRCKNGDHYWVDALIVPITRNRSTVGYMSVRRRPTQQQISAAEAAYAGMDAAARGAARSSSPLSLAAQCYALFALIALPLLLSLLVGALAWPAWTGRAATLLALLLLPVGALLMRQRLFSPLQRLNEAIVPMSEGDLSHRFDIARADEIGRLSNALSVMQTRWLVSIDHIREAMRTSLHNTGMANAHADAISQRIDEQYDRISAVAAATEEFCQSVVEVAGSSGEAAQAAGESREQVASGREIVAKGMSNSEAAMAAVHSARAEIGELNGAVAEIGSITHTIKEIADQTNLLALNAAIEAARAGEAGRGFAVVADEVRKLAERTTRSTAEINTMVEDIQRLTASVDMAMDQTSHVARASTETMRSSVDCLLAVQSASDRTLDLARHIAGASDQQTLAGQEITGNMEQISSLAQVSQEGLRELWQSMETMTRSSRKVDDSLKVFRLFGESTV</sequence>
<feature type="domain" description="Methyl-accepting transducer" evidence="5">
    <location>
        <begin position="272"/>
        <end position="493"/>
    </location>
</feature>
<dbReference type="Proteomes" id="UP000778523">
    <property type="component" value="Unassembled WGS sequence"/>
</dbReference>
<dbReference type="InterPro" id="IPR035965">
    <property type="entry name" value="PAS-like_dom_sf"/>
</dbReference>
<keyword evidence="1 3" id="KW-0807">Transducer</keyword>
<organism evidence="8 9">
    <name type="scientific">Uliginosibacterium aquaticum</name>
    <dbReference type="NCBI Taxonomy" id="2731212"/>
    <lineage>
        <taxon>Bacteria</taxon>
        <taxon>Pseudomonadati</taxon>
        <taxon>Pseudomonadota</taxon>
        <taxon>Betaproteobacteria</taxon>
        <taxon>Rhodocyclales</taxon>
        <taxon>Zoogloeaceae</taxon>
        <taxon>Uliginosibacterium</taxon>
    </lineage>
</organism>
<comment type="similarity">
    <text evidence="2">Belongs to the methyl-accepting chemotaxis (MCP) protein family.</text>
</comment>
<keyword evidence="4" id="KW-0472">Membrane</keyword>
<proteinExistence type="inferred from homology"/>
<evidence type="ECO:0000256" key="1">
    <source>
        <dbReference type="ARBA" id="ARBA00023224"/>
    </source>
</evidence>
<dbReference type="PANTHER" id="PTHR32089">
    <property type="entry name" value="METHYL-ACCEPTING CHEMOTAXIS PROTEIN MCPB"/>
    <property type="match status" value="1"/>
</dbReference>
<dbReference type="SMART" id="SM00283">
    <property type="entry name" value="MA"/>
    <property type="match status" value="1"/>
</dbReference>
<evidence type="ECO:0000259" key="5">
    <source>
        <dbReference type="PROSITE" id="PS50111"/>
    </source>
</evidence>
<dbReference type="PANTHER" id="PTHR32089:SF52">
    <property type="entry name" value="CHEMOTAXIS SIGNAL TRANSDUCTION SYSTEM METHYL ACCEPTING SENSORY TRANSDUCER WITH PAS SENSORY DOMAIN"/>
    <property type="match status" value="1"/>
</dbReference>
<dbReference type="CDD" id="cd06225">
    <property type="entry name" value="HAMP"/>
    <property type="match status" value="1"/>
</dbReference>
<dbReference type="InterPro" id="IPR013655">
    <property type="entry name" value="PAS_fold_3"/>
</dbReference>
<feature type="transmembrane region" description="Helical" evidence="4">
    <location>
        <begin position="153"/>
        <end position="175"/>
    </location>
</feature>
<evidence type="ECO:0000313" key="8">
    <source>
        <dbReference type="EMBL" id="NSL54507.1"/>
    </source>
</evidence>
<dbReference type="RefSeq" id="WP_170020999.1">
    <property type="nucleotide sequence ID" value="NZ_JABCSC020000001.1"/>
</dbReference>
<evidence type="ECO:0000256" key="3">
    <source>
        <dbReference type="PROSITE-ProRule" id="PRU00284"/>
    </source>
</evidence>
<dbReference type="Pfam" id="PF00672">
    <property type="entry name" value="HAMP"/>
    <property type="match status" value="1"/>
</dbReference>
<gene>
    <name evidence="8" type="ORF">HJ583_005690</name>
</gene>
<dbReference type="Pfam" id="PF00015">
    <property type="entry name" value="MCPsignal"/>
    <property type="match status" value="1"/>
</dbReference>
<dbReference type="InterPro" id="IPR000014">
    <property type="entry name" value="PAS"/>
</dbReference>
<dbReference type="SUPFAM" id="SSF55785">
    <property type="entry name" value="PYP-like sensor domain (PAS domain)"/>
    <property type="match status" value="1"/>
</dbReference>
<dbReference type="InterPro" id="IPR003660">
    <property type="entry name" value="HAMP_dom"/>
</dbReference>
<dbReference type="SMART" id="SM00304">
    <property type="entry name" value="HAMP"/>
    <property type="match status" value="1"/>
</dbReference>
<evidence type="ECO:0000313" key="9">
    <source>
        <dbReference type="Proteomes" id="UP000778523"/>
    </source>
</evidence>
<dbReference type="EMBL" id="JABCSC020000001">
    <property type="protein sequence ID" value="NSL54507.1"/>
    <property type="molecule type" value="Genomic_DNA"/>
</dbReference>
<evidence type="ECO:0000256" key="2">
    <source>
        <dbReference type="ARBA" id="ARBA00029447"/>
    </source>
</evidence>
<keyword evidence="4" id="KW-1133">Transmembrane helix</keyword>
<feature type="domain" description="PAS" evidence="6">
    <location>
        <begin position="25"/>
        <end position="60"/>
    </location>
</feature>
<keyword evidence="9" id="KW-1185">Reference proteome</keyword>
<reference evidence="8 9" key="1">
    <citation type="submission" date="2020-06" db="EMBL/GenBank/DDBJ databases">
        <title>Draft genome of Uliginosibacterium sp. IMCC34675.</title>
        <authorList>
            <person name="Song J."/>
        </authorList>
    </citation>
    <scope>NUCLEOTIDE SEQUENCE [LARGE SCALE GENOMIC DNA]</scope>
    <source>
        <strain evidence="8 9">IMCC34675</strain>
    </source>
</reference>
<dbReference type="InterPro" id="IPR004089">
    <property type="entry name" value="MCPsignal_dom"/>
</dbReference>
<evidence type="ECO:0000259" key="6">
    <source>
        <dbReference type="PROSITE" id="PS50112"/>
    </source>
</evidence>
<feature type="domain" description="HAMP" evidence="7">
    <location>
        <begin position="200"/>
        <end position="252"/>
    </location>
</feature>
<dbReference type="NCBIfam" id="TIGR00229">
    <property type="entry name" value="sensory_box"/>
    <property type="match status" value="1"/>
</dbReference>
<dbReference type="Gene3D" id="1.10.287.950">
    <property type="entry name" value="Methyl-accepting chemotaxis protein"/>
    <property type="match status" value="1"/>
</dbReference>
<name>A0ABX2IHL8_9RHOO</name>
<dbReference type="PROSITE" id="PS50885">
    <property type="entry name" value="HAMP"/>
    <property type="match status" value="1"/>
</dbReference>
<dbReference type="SMART" id="SM00086">
    <property type="entry name" value="PAC"/>
    <property type="match status" value="1"/>
</dbReference>
<evidence type="ECO:0000259" key="7">
    <source>
        <dbReference type="PROSITE" id="PS50885"/>
    </source>
</evidence>
<dbReference type="SUPFAM" id="SSF58104">
    <property type="entry name" value="Methyl-accepting chemotaxis protein (MCP) signaling domain"/>
    <property type="match status" value="1"/>
</dbReference>
<dbReference type="InterPro" id="IPR001610">
    <property type="entry name" value="PAC"/>
</dbReference>
<protein>
    <submittedName>
        <fullName evidence="8">Methyl-accepting chemotaxis protein</fullName>
    </submittedName>
</protein>
<accession>A0ABX2IHL8</accession>
<dbReference type="Gene3D" id="3.30.450.20">
    <property type="entry name" value="PAS domain"/>
    <property type="match status" value="1"/>
</dbReference>
<dbReference type="PROSITE" id="PS50112">
    <property type="entry name" value="PAS"/>
    <property type="match status" value="1"/>
</dbReference>
<keyword evidence="4" id="KW-0812">Transmembrane</keyword>